<keyword evidence="1" id="KW-0479">Metal-binding</keyword>
<evidence type="ECO:0000256" key="1">
    <source>
        <dbReference type="ARBA" id="ARBA00022723"/>
    </source>
</evidence>
<evidence type="ECO:0000256" key="2">
    <source>
        <dbReference type="ARBA" id="ARBA00023002"/>
    </source>
</evidence>
<dbReference type="InterPro" id="IPR011051">
    <property type="entry name" value="RmlC_Cupin_sf"/>
</dbReference>
<evidence type="ECO:0000256" key="3">
    <source>
        <dbReference type="ARBA" id="ARBA00023004"/>
    </source>
</evidence>
<dbReference type="InterPro" id="IPR014710">
    <property type="entry name" value="RmlC-like_jellyroll"/>
</dbReference>
<keyword evidence="3" id="KW-0408">Iron</keyword>
<keyword evidence="2" id="KW-0560">Oxidoreductase</keyword>
<evidence type="ECO:0008006" key="6">
    <source>
        <dbReference type="Google" id="ProtNLM"/>
    </source>
</evidence>
<comment type="caution">
    <text evidence="4">The sequence shown here is derived from an EMBL/GenBank/DDBJ whole genome shotgun (WGS) entry which is preliminary data.</text>
</comment>
<dbReference type="PANTHER" id="PTHR22966">
    <property type="entry name" value="2-AMINOETHANETHIOL DIOXYGENASE"/>
    <property type="match status" value="1"/>
</dbReference>
<dbReference type="Pfam" id="PF07847">
    <property type="entry name" value="PCO_ADO"/>
    <property type="match status" value="1"/>
</dbReference>
<gene>
    <name evidence="4" type="ORF">CDCA_CDCA19G4677</name>
</gene>
<reference evidence="4 5" key="1">
    <citation type="submission" date="2022-07" db="EMBL/GenBank/DDBJ databases">
        <title>Genome-wide signatures of adaptation to extreme environments.</title>
        <authorList>
            <person name="Cho C.H."/>
            <person name="Yoon H.S."/>
        </authorList>
    </citation>
    <scope>NUCLEOTIDE SEQUENCE [LARGE SCALE GENOMIC DNA]</scope>
    <source>
        <strain evidence="4 5">DBV 063 E5</strain>
    </source>
</reference>
<accession>A0AAV9J221</accession>
<keyword evidence="5" id="KW-1185">Reference proteome</keyword>
<dbReference type="Proteomes" id="UP001301350">
    <property type="component" value="Unassembled WGS sequence"/>
</dbReference>
<proteinExistence type="predicted"/>
<dbReference type="GO" id="GO:0046872">
    <property type="term" value="F:metal ion binding"/>
    <property type="evidence" value="ECO:0007669"/>
    <property type="project" value="UniProtKB-KW"/>
</dbReference>
<evidence type="ECO:0000313" key="5">
    <source>
        <dbReference type="Proteomes" id="UP001301350"/>
    </source>
</evidence>
<dbReference type="AlphaFoldDB" id="A0AAV9J221"/>
<dbReference type="InterPro" id="IPR012864">
    <property type="entry name" value="PCO/ADO"/>
</dbReference>
<dbReference type="GO" id="GO:0016702">
    <property type="term" value="F:oxidoreductase activity, acting on single donors with incorporation of molecular oxygen, incorporation of two atoms of oxygen"/>
    <property type="evidence" value="ECO:0007669"/>
    <property type="project" value="InterPro"/>
</dbReference>
<protein>
    <recommendedName>
        <fullName evidence="6">Cysteine dioxygenase</fullName>
    </recommendedName>
</protein>
<dbReference type="EMBL" id="JANCYW010000019">
    <property type="protein sequence ID" value="KAK4538652.1"/>
    <property type="molecule type" value="Genomic_DNA"/>
</dbReference>
<sequence>MPTRYPPWRTALQRLRPSRRIRRSMGQGLTSASLSGTGNARVDAFLETVVAAASALQAARKRYDVLSDEYEAEARSCAADVAARMEPLRVEDFGTSVSEAVAAASRTAGKRAATDAPIPVSYVHGDERPDWFSIGVFVLPPRACLPPHDHFGLVVVSKLLYGTAEISALDFLPDASSPQPGRPVDRAQERAQLAQCHLHGGPAATVVDHATRHPGDIWSLFPKAGGNVHCITATEREPCAMLDVLLPPYPRYTGWPVDAASELHDCHYYRATAWRPEAGRQYLERLYSDAHVIVRRTSQPLFATGSSGRAHHSLRR</sequence>
<dbReference type="Gene3D" id="2.60.120.10">
    <property type="entry name" value="Jelly Rolls"/>
    <property type="match status" value="1"/>
</dbReference>
<dbReference type="CDD" id="cd20289">
    <property type="entry name" value="cupin_ADO"/>
    <property type="match status" value="1"/>
</dbReference>
<organism evidence="4 5">
    <name type="scientific">Cyanidium caldarium</name>
    <name type="common">Red alga</name>
    <dbReference type="NCBI Taxonomy" id="2771"/>
    <lineage>
        <taxon>Eukaryota</taxon>
        <taxon>Rhodophyta</taxon>
        <taxon>Bangiophyceae</taxon>
        <taxon>Cyanidiales</taxon>
        <taxon>Cyanidiaceae</taxon>
        <taxon>Cyanidium</taxon>
    </lineage>
</organism>
<dbReference type="SUPFAM" id="SSF51182">
    <property type="entry name" value="RmlC-like cupins"/>
    <property type="match status" value="1"/>
</dbReference>
<evidence type="ECO:0000313" key="4">
    <source>
        <dbReference type="EMBL" id="KAK4538652.1"/>
    </source>
</evidence>
<name>A0AAV9J221_CYACA</name>
<dbReference type="PANTHER" id="PTHR22966:SF61">
    <property type="entry name" value="2-AMINOETHANETHIOL DIOXYGENASE"/>
    <property type="match status" value="1"/>
</dbReference>